<dbReference type="AlphaFoldDB" id="A0A8J3J3P3"/>
<dbReference type="SUPFAM" id="SSF53850">
    <property type="entry name" value="Periplasmic binding protein-like II"/>
    <property type="match status" value="1"/>
</dbReference>
<dbReference type="Gene3D" id="3.40.190.10">
    <property type="entry name" value="Periplasmic binding protein-like II"/>
    <property type="match status" value="2"/>
</dbReference>
<comment type="subcellular location">
    <subcellularLocation>
        <location evidence="1">Periplasm</location>
    </subcellularLocation>
</comment>
<accession>A0A8J3J3P3</accession>
<dbReference type="Pfam" id="PF13379">
    <property type="entry name" value="NMT1_2"/>
    <property type="match status" value="1"/>
</dbReference>
<evidence type="ECO:0000256" key="4">
    <source>
        <dbReference type="SAM" id="SignalP"/>
    </source>
</evidence>
<dbReference type="PANTHER" id="PTHR30024">
    <property type="entry name" value="ALIPHATIC SULFONATES-BINDING PROTEIN-RELATED"/>
    <property type="match status" value="1"/>
</dbReference>
<comment type="caution">
    <text evidence="5">The sequence shown here is derived from an EMBL/GenBank/DDBJ whole genome shotgun (WGS) entry which is preliminary data.</text>
</comment>
<comment type="similarity">
    <text evidence="2">Belongs to the bacterial solute-binding protein SsuA/TauA family.</text>
</comment>
<evidence type="ECO:0000256" key="3">
    <source>
        <dbReference type="ARBA" id="ARBA00022729"/>
    </source>
</evidence>
<gene>
    <name evidence="5" type="ORF">KSF_110290</name>
</gene>
<dbReference type="RefSeq" id="WP_220211556.1">
    <property type="nucleotide sequence ID" value="NZ_BNJK01000004.1"/>
</dbReference>
<evidence type="ECO:0000313" key="5">
    <source>
        <dbReference type="EMBL" id="GHP00982.1"/>
    </source>
</evidence>
<feature type="signal peptide" evidence="4">
    <location>
        <begin position="1"/>
        <end position="27"/>
    </location>
</feature>
<evidence type="ECO:0000256" key="2">
    <source>
        <dbReference type="ARBA" id="ARBA00010742"/>
    </source>
</evidence>
<keyword evidence="3 4" id="KW-0732">Signal</keyword>
<dbReference type="Proteomes" id="UP000597444">
    <property type="component" value="Unassembled WGS sequence"/>
</dbReference>
<protein>
    <recommendedName>
        <fullName evidence="7">ABC transporter substrate-binding protein</fullName>
    </recommendedName>
</protein>
<dbReference type="EMBL" id="BNJK01000004">
    <property type="protein sequence ID" value="GHP00982.1"/>
    <property type="molecule type" value="Genomic_DNA"/>
</dbReference>
<organism evidence="5 6">
    <name type="scientific">Reticulibacter mediterranei</name>
    <dbReference type="NCBI Taxonomy" id="2778369"/>
    <lineage>
        <taxon>Bacteria</taxon>
        <taxon>Bacillati</taxon>
        <taxon>Chloroflexota</taxon>
        <taxon>Ktedonobacteria</taxon>
        <taxon>Ktedonobacterales</taxon>
        <taxon>Reticulibacteraceae</taxon>
        <taxon>Reticulibacter</taxon>
    </lineage>
</organism>
<name>A0A8J3J3P3_9CHLR</name>
<dbReference type="PANTHER" id="PTHR30024:SF47">
    <property type="entry name" value="TAURINE-BINDING PERIPLASMIC PROTEIN"/>
    <property type="match status" value="1"/>
</dbReference>
<reference evidence="5" key="1">
    <citation type="submission" date="2020-10" db="EMBL/GenBank/DDBJ databases">
        <title>Taxonomic study of unclassified bacteria belonging to the class Ktedonobacteria.</title>
        <authorList>
            <person name="Yabe S."/>
            <person name="Wang C.M."/>
            <person name="Zheng Y."/>
            <person name="Sakai Y."/>
            <person name="Cavaletti L."/>
            <person name="Monciardini P."/>
            <person name="Donadio S."/>
        </authorList>
    </citation>
    <scope>NUCLEOTIDE SEQUENCE</scope>
    <source>
        <strain evidence="5">ID150040</strain>
    </source>
</reference>
<evidence type="ECO:0008006" key="7">
    <source>
        <dbReference type="Google" id="ProtNLM"/>
    </source>
</evidence>
<dbReference type="GO" id="GO:0042597">
    <property type="term" value="C:periplasmic space"/>
    <property type="evidence" value="ECO:0007669"/>
    <property type="project" value="UniProtKB-SubCell"/>
</dbReference>
<feature type="chain" id="PRO_5035265487" description="ABC transporter substrate-binding protein" evidence="4">
    <location>
        <begin position="28"/>
        <end position="363"/>
    </location>
</feature>
<evidence type="ECO:0000313" key="6">
    <source>
        <dbReference type="Proteomes" id="UP000597444"/>
    </source>
</evidence>
<keyword evidence="6" id="KW-1185">Reference proteome</keyword>
<sequence length="363" mass="38639">MQRSIRRVWLMLPCLLSSLFFIGLPLASCSNNVSPTTGSTESMTLKVGQVANEISFFPMYVALRQNFYKAQGLTLDPSTPIMMGSGAKLTTAVEADSVEIGVGSVTNVFTISRVDAYIKMIGAVTNDYLLDIAVSKQFEAQTHLSASSSLADKIQGLRGKKIAISAPGSATDALLTYLFKQQGLDAQKEVVKVNMGANTPAILAALKAGRIDAGVLSPPGGQIAALGSYGDAFISPVRGDIPAMQHQLFTVAYVKQKVIDAKPKAIAAFIRALAQAEDYIQNHPEQMPGMMASYLKADQKTGNLAWSAVKTSMPMSPLINQQSYDASDQFHVKAGLIAVSLDYKNLVATDTMKNALSATASSS</sequence>
<evidence type="ECO:0000256" key="1">
    <source>
        <dbReference type="ARBA" id="ARBA00004418"/>
    </source>
</evidence>
<proteinExistence type="inferred from homology"/>